<accession>A0A7S1KTI8</accession>
<dbReference type="AlphaFoldDB" id="A0A7S1KTI8"/>
<protein>
    <submittedName>
        <fullName evidence="2">Uncharacterized protein</fullName>
    </submittedName>
</protein>
<keyword evidence="1" id="KW-1133">Transmembrane helix</keyword>
<proteinExistence type="predicted"/>
<sequence length="231" mass="26719">MHKLTGETVKQIKIIDTERFVRFYYFSGHFFIWVMNFVMAIVGFTEFALNPVTYFDSTPKTTCQPLPIGILMLVEGSLASIFTVVSFVWWLHSKNHFDEIFKRINFKPNPDYANEILSNDRIRMCWKISTPVVNFFMWGVQAAIGIATAVFAFQPGCKDEAYWSNNLVFTIILLSFAGLFPIYLASVWVGRWWFGTVTPKYYTESAWSWEKAKKKAAVEHAEAEIEADKAR</sequence>
<evidence type="ECO:0000313" key="2">
    <source>
        <dbReference type="EMBL" id="CAD9084959.1"/>
    </source>
</evidence>
<keyword evidence="1" id="KW-0472">Membrane</keyword>
<feature type="transmembrane region" description="Helical" evidence="1">
    <location>
        <begin position="132"/>
        <end position="155"/>
    </location>
</feature>
<dbReference type="EMBL" id="HBGD01009992">
    <property type="protein sequence ID" value="CAD9084959.1"/>
    <property type="molecule type" value="Transcribed_RNA"/>
</dbReference>
<feature type="transmembrane region" description="Helical" evidence="1">
    <location>
        <begin position="167"/>
        <end position="190"/>
    </location>
</feature>
<feature type="transmembrane region" description="Helical" evidence="1">
    <location>
        <begin position="23"/>
        <end position="48"/>
    </location>
</feature>
<feature type="transmembrane region" description="Helical" evidence="1">
    <location>
        <begin position="68"/>
        <end position="91"/>
    </location>
</feature>
<keyword evidence="1" id="KW-0812">Transmembrane</keyword>
<name>A0A7S1KTI8_9EUKA</name>
<organism evidence="2">
    <name type="scientific">Percolomonas cosmopolitus</name>
    <dbReference type="NCBI Taxonomy" id="63605"/>
    <lineage>
        <taxon>Eukaryota</taxon>
        <taxon>Discoba</taxon>
        <taxon>Heterolobosea</taxon>
        <taxon>Tetramitia</taxon>
        <taxon>Eutetramitia</taxon>
        <taxon>Percolomonadidae</taxon>
        <taxon>Percolomonas</taxon>
    </lineage>
</organism>
<gene>
    <name evidence="2" type="ORF">PCOS0759_LOCUS8213</name>
</gene>
<reference evidence="2" key="1">
    <citation type="submission" date="2021-01" db="EMBL/GenBank/DDBJ databases">
        <authorList>
            <person name="Corre E."/>
            <person name="Pelletier E."/>
            <person name="Niang G."/>
            <person name="Scheremetjew M."/>
            <person name="Finn R."/>
            <person name="Kale V."/>
            <person name="Holt S."/>
            <person name="Cochrane G."/>
            <person name="Meng A."/>
            <person name="Brown T."/>
            <person name="Cohen L."/>
        </authorList>
    </citation>
    <scope>NUCLEOTIDE SEQUENCE</scope>
    <source>
        <strain evidence="2">WS</strain>
    </source>
</reference>
<evidence type="ECO:0000256" key="1">
    <source>
        <dbReference type="SAM" id="Phobius"/>
    </source>
</evidence>